<keyword evidence="2" id="KW-1185">Reference proteome</keyword>
<accession>A0ACB9RFX1</accession>
<evidence type="ECO:0000313" key="2">
    <source>
        <dbReference type="Proteomes" id="UP001057402"/>
    </source>
</evidence>
<dbReference type="Proteomes" id="UP001057402">
    <property type="component" value="Chromosome 4"/>
</dbReference>
<dbReference type="EMBL" id="CM042883">
    <property type="protein sequence ID" value="KAI4376338.1"/>
    <property type="molecule type" value="Genomic_DNA"/>
</dbReference>
<comment type="caution">
    <text evidence="1">The sequence shown here is derived from an EMBL/GenBank/DDBJ whole genome shotgun (WGS) entry which is preliminary data.</text>
</comment>
<protein>
    <submittedName>
        <fullName evidence="1">Uncharacterized protein</fullName>
    </submittedName>
</protein>
<proteinExistence type="predicted"/>
<gene>
    <name evidence="1" type="ORF">MLD38_014113</name>
</gene>
<reference evidence="2" key="1">
    <citation type="journal article" date="2023" name="Front. Plant Sci.">
        <title>Chromosomal-level genome assembly of Melastoma candidum provides insights into trichome evolution.</title>
        <authorList>
            <person name="Zhong Y."/>
            <person name="Wu W."/>
            <person name="Sun C."/>
            <person name="Zou P."/>
            <person name="Liu Y."/>
            <person name="Dai S."/>
            <person name="Zhou R."/>
        </authorList>
    </citation>
    <scope>NUCLEOTIDE SEQUENCE [LARGE SCALE GENOMIC DNA]</scope>
</reference>
<evidence type="ECO:0000313" key="1">
    <source>
        <dbReference type="EMBL" id="KAI4376338.1"/>
    </source>
</evidence>
<name>A0ACB9RFX1_9MYRT</name>
<sequence length="137" mass="14250">MRGMAGMADASSGSDVLGTSTSGQNHDTGIFLAGGLVAMLALVIAALLILACSFRRQARSSARIANGEEVRENQELDRVEDDGAGKGEVLVIMAGDDKPTFLARPVAGHERRASSPRPGNSGKEEGKETKGSEEVIP</sequence>
<organism evidence="1 2">
    <name type="scientific">Melastoma candidum</name>
    <dbReference type="NCBI Taxonomy" id="119954"/>
    <lineage>
        <taxon>Eukaryota</taxon>
        <taxon>Viridiplantae</taxon>
        <taxon>Streptophyta</taxon>
        <taxon>Embryophyta</taxon>
        <taxon>Tracheophyta</taxon>
        <taxon>Spermatophyta</taxon>
        <taxon>Magnoliopsida</taxon>
        <taxon>eudicotyledons</taxon>
        <taxon>Gunneridae</taxon>
        <taxon>Pentapetalae</taxon>
        <taxon>rosids</taxon>
        <taxon>malvids</taxon>
        <taxon>Myrtales</taxon>
        <taxon>Melastomataceae</taxon>
        <taxon>Melastomatoideae</taxon>
        <taxon>Melastomateae</taxon>
        <taxon>Melastoma</taxon>
    </lineage>
</organism>